<name>A0A0F9S7M7_9ZZZZ</name>
<comment type="caution">
    <text evidence="1">The sequence shown here is derived from an EMBL/GenBank/DDBJ whole genome shotgun (WGS) entry which is preliminary data.</text>
</comment>
<dbReference type="EMBL" id="LAZR01000541">
    <property type="protein sequence ID" value="KKN64905.1"/>
    <property type="molecule type" value="Genomic_DNA"/>
</dbReference>
<evidence type="ECO:0000313" key="1">
    <source>
        <dbReference type="EMBL" id="KKN64905.1"/>
    </source>
</evidence>
<reference evidence="1" key="1">
    <citation type="journal article" date="2015" name="Nature">
        <title>Complex archaea that bridge the gap between prokaryotes and eukaryotes.</title>
        <authorList>
            <person name="Spang A."/>
            <person name="Saw J.H."/>
            <person name="Jorgensen S.L."/>
            <person name="Zaremba-Niedzwiedzka K."/>
            <person name="Martijn J."/>
            <person name="Lind A.E."/>
            <person name="van Eijk R."/>
            <person name="Schleper C."/>
            <person name="Guy L."/>
            <person name="Ettema T.J."/>
        </authorList>
    </citation>
    <scope>NUCLEOTIDE SEQUENCE</scope>
</reference>
<proteinExistence type="predicted"/>
<organism evidence="1">
    <name type="scientific">marine sediment metagenome</name>
    <dbReference type="NCBI Taxonomy" id="412755"/>
    <lineage>
        <taxon>unclassified sequences</taxon>
        <taxon>metagenomes</taxon>
        <taxon>ecological metagenomes</taxon>
    </lineage>
</organism>
<protein>
    <submittedName>
        <fullName evidence="1">Uncharacterized protein</fullName>
    </submittedName>
</protein>
<gene>
    <name evidence="1" type="ORF">LCGC14_0487390</name>
</gene>
<dbReference type="AlphaFoldDB" id="A0A0F9S7M7"/>
<sequence>MIETIEKKICSGCSIAKFVSEFCKDRSTKDGLRACCRECAAAYRRKYYKNNREGELLYREEYYRENRGEILRKQIGRDKEYYAKHQEKILCRCKEYRGTCRGHLKQIFNNIKKRVANPVGRNACYKGIQNRFKSSDDFVDYVINELKVDPRGLQIDRIDNDGHYEKGNIRFVTCKENCNNRGR</sequence>
<accession>A0A0F9S7M7</accession>